<proteinExistence type="predicted"/>
<dbReference type="EMBL" id="AUZZ01010867">
    <property type="protein sequence ID" value="EQD28461.1"/>
    <property type="molecule type" value="Genomic_DNA"/>
</dbReference>
<reference evidence="2" key="1">
    <citation type="submission" date="2013-08" db="EMBL/GenBank/DDBJ databases">
        <authorList>
            <person name="Mendez C."/>
            <person name="Richter M."/>
            <person name="Ferrer M."/>
            <person name="Sanchez J."/>
        </authorList>
    </citation>
    <scope>NUCLEOTIDE SEQUENCE</scope>
</reference>
<organism evidence="2">
    <name type="scientific">mine drainage metagenome</name>
    <dbReference type="NCBI Taxonomy" id="410659"/>
    <lineage>
        <taxon>unclassified sequences</taxon>
        <taxon>metagenomes</taxon>
        <taxon>ecological metagenomes</taxon>
    </lineage>
</organism>
<evidence type="ECO:0000259" key="1">
    <source>
        <dbReference type="PROSITE" id="PS51767"/>
    </source>
</evidence>
<sequence>MPNPVAALQSVLFPMKKRPFQNNGASPLLTATSLGTPPQSLKFAIDTGTNILWSTASLCASTSCQHYGGGRFV</sequence>
<protein>
    <recommendedName>
        <fullName evidence="1">Peptidase A1 domain-containing protein</fullName>
    </recommendedName>
</protein>
<dbReference type="SUPFAM" id="SSF50630">
    <property type="entry name" value="Acid proteases"/>
    <property type="match status" value="1"/>
</dbReference>
<name>T0Y036_9ZZZZ</name>
<reference evidence="2" key="2">
    <citation type="journal article" date="2014" name="ISME J.">
        <title>Microbial stratification in low pH oxic and suboxic macroscopic growths along an acid mine drainage.</title>
        <authorList>
            <person name="Mendez-Garcia C."/>
            <person name="Mesa V."/>
            <person name="Sprenger R.R."/>
            <person name="Richter M."/>
            <person name="Diez M.S."/>
            <person name="Solano J."/>
            <person name="Bargiela R."/>
            <person name="Golyshina O.V."/>
            <person name="Manteca A."/>
            <person name="Ramos J.L."/>
            <person name="Gallego J.R."/>
            <person name="Llorente I."/>
            <person name="Martins Dos Santos V.A."/>
            <person name="Jensen O.N."/>
            <person name="Pelaez A.I."/>
            <person name="Sanchez J."/>
            <person name="Ferrer M."/>
        </authorList>
    </citation>
    <scope>NUCLEOTIDE SEQUENCE</scope>
</reference>
<dbReference type="Gene3D" id="2.40.70.10">
    <property type="entry name" value="Acid Proteases"/>
    <property type="match status" value="1"/>
</dbReference>
<feature type="non-terminal residue" evidence="2">
    <location>
        <position position="73"/>
    </location>
</feature>
<dbReference type="InterPro" id="IPR033121">
    <property type="entry name" value="PEPTIDASE_A1"/>
</dbReference>
<evidence type="ECO:0000313" key="2">
    <source>
        <dbReference type="EMBL" id="EQD28461.1"/>
    </source>
</evidence>
<comment type="caution">
    <text evidence="2">The sequence shown here is derived from an EMBL/GenBank/DDBJ whole genome shotgun (WGS) entry which is preliminary data.</text>
</comment>
<accession>T0Y036</accession>
<dbReference type="Pfam" id="PF00026">
    <property type="entry name" value="Asp"/>
    <property type="match status" value="1"/>
</dbReference>
<dbReference type="PROSITE" id="PS51767">
    <property type="entry name" value="PEPTIDASE_A1"/>
    <property type="match status" value="1"/>
</dbReference>
<dbReference type="InterPro" id="IPR021109">
    <property type="entry name" value="Peptidase_aspartic_dom_sf"/>
</dbReference>
<feature type="domain" description="Peptidase A1" evidence="1">
    <location>
        <begin position="28"/>
        <end position="73"/>
    </location>
</feature>
<gene>
    <name evidence="2" type="ORF">B2A_14935</name>
</gene>
<dbReference type="AlphaFoldDB" id="T0Y036"/>